<dbReference type="AlphaFoldDB" id="A0A4Z1F8I3"/>
<gene>
    <name evidence="1" type="ORF">BTUL_0016g00400</name>
</gene>
<evidence type="ECO:0000313" key="2">
    <source>
        <dbReference type="Proteomes" id="UP000297777"/>
    </source>
</evidence>
<accession>A0A4Z1F8I3</accession>
<sequence>MSNFGYLTPGAFSPIKTFYGDLAPVFACTILVAQLRTEPLNKGYKVVWKEQNVKFGSTS</sequence>
<evidence type="ECO:0000313" key="1">
    <source>
        <dbReference type="EMBL" id="TGO17577.1"/>
    </source>
</evidence>
<dbReference type="Proteomes" id="UP000297777">
    <property type="component" value="Unassembled WGS sequence"/>
</dbReference>
<dbReference type="EMBL" id="PQXH01000016">
    <property type="protein sequence ID" value="TGO17577.1"/>
    <property type="molecule type" value="Genomic_DNA"/>
</dbReference>
<comment type="caution">
    <text evidence="1">The sequence shown here is derived from an EMBL/GenBank/DDBJ whole genome shotgun (WGS) entry which is preliminary data.</text>
</comment>
<organism evidence="1 2">
    <name type="scientific">Botrytis tulipae</name>
    <dbReference type="NCBI Taxonomy" id="87230"/>
    <lineage>
        <taxon>Eukaryota</taxon>
        <taxon>Fungi</taxon>
        <taxon>Dikarya</taxon>
        <taxon>Ascomycota</taxon>
        <taxon>Pezizomycotina</taxon>
        <taxon>Leotiomycetes</taxon>
        <taxon>Helotiales</taxon>
        <taxon>Sclerotiniaceae</taxon>
        <taxon>Botrytis</taxon>
    </lineage>
</organism>
<name>A0A4Z1F8I3_9HELO</name>
<proteinExistence type="predicted"/>
<keyword evidence="2" id="KW-1185">Reference proteome</keyword>
<protein>
    <submittedName>
        <fullName evidence="1">Uncharacterized protein</fullName>
    </submittedName>
</protein>
<reference evidence="1 2" key="1">
    <citation type="submission" date="2017-12" db="EMBL/GenBank/DDBJ databases">
        <title>Comparative genomics of Botrytis spp.</title>
        <authorList>
            <person name="Valero-Jimenez C.A."/>
            <person name="Tapia P."/>
            <person name="Veloso J."/>
            <person name="Silva-Moreno E."/>
            <person name="Staats M."/>
            <person name="Valdes J.H."/>
            <person name="Van Kan J.A.L."/>
        </authorList>
    </citation>
    <scope>NUCLEOTIDE SEQUENCE [LARGE SCALE GENOMIC DNA]</scope>
    <source>
        <strain evidence="1 2">Bt9001</strain>
    </source>
</reference>